<dbReference type="GeneID" id="33353801"/>
<reference evidence="1" key="1">
    <citation type="journal article" date="2017" name="J. Phycol.">
        <title>Analysis of chloroplast genomes and a supermatrix inform reclassification of the Rhodomelaceae (Rhodophyta).</title>
        <authorList>
            <person name="Diaz-Tapia P."/>
            <person name="Maggs C.A."/>
            <person name="West J.A."/>
            <person name="Verbruggen H."/>
        </authorList>
    </citation>
    <scope>NUCLEOTIDE SEQUENCE</scope>
    <source>
        <strain evidence="1">JW2841</strain>
    </source>
</reference>
<evidence type="ECO:0000313" key="1">
    <source>
        <dbReference type="EMBL" id="ARW60855.1"/>
    </source>
</evidence>
<organism evidence="1">
    <name type="scientific">Osmundaria fimbriata</name>
    <name type="common">Red alga</name>
    <name type="synonym">Delesseria fimbriata</name>
    <dbReference type="NCBI Taxonomy" id="228265"/>
    <lineage>
        <taxon>Eukaryota</taxon>
        <taxon>Rhodophyta</taxon>
        <taxon>Florideophyceae</taxon>
        <taxon>Rhodymeniophycidae</taxon>
        <taxon>Ceramiales</taxon>
        <taxon>Rhodomelaceae</taxon>
        <taxon>Amansieae</taxon>
        <taxon>Osmundaria</taxon>
    </lineage>
</organism>
<dbReference type="EMBL" id="MF101415">
    <property type="protein sequence ID" value="ARW60855.1"/>
    <property type="molecule type" value="Genomic_DNA"/>
</dbReference>
<gene>
    <name evidence="1" type="primary">orf35b</name>
</gene>
<keyword evidence="1" id="KW-0934">Plastid</keyword>
<accession>A0A1Z1M4Y4</accession>
<proteinExistence type="predicted"/>
<dbReference type="RefSeq" id="YP_009392293.1">
    <property type="nucleotide sequence ID" value="NC_035262.1"/>
</dbReference>
<dbReference type="AlphaFoldDB" id="A0A1Z1M4Y4"/>
<keyword evidence="1" id="KW-0150">Chloroplast</keyword>
<protein>
    <submittedName>
        <fullName evidence="1">Uncharacterized protein</fullName>
    </submittedName>
</protein>
<geneLocation type="chloroplast" evidence="1"/>
<name>A0A1Z1M4Y4_OSMFI</name>
<sequence length="35" mass="4197">MCMTISYIFCGLFNKKEIKLYTFINSCLIYKIKLI</sequence>